<dbReference type="EMBL" id="CAFBMX010000001">
    <property type="protein sequence ID" value="CAB4914780.1"/>
    <property type="molecule type" value="Genomic_DNA"/>
</dbReference>
<proteinExistence type="predicted"/>
<dbReference type="SUPFAM" id="SSF48576">
    <property type="entry name" value="Terpenoid synthases"/>
    <property type="match status" value="1"/>
</dbReference>
<dbReference type="InterPro" id="IPR008949">
    <property type="entry name" value="Isoprenoid_synthase_dom_sf"/>
</dbReference>
<protein>
    <submittedName>
        <fullName evidence="1">Unannotated protein</fullName>
    </submittedName>
</protein>
<dbReference type="AlphaFoldDB" id="A0A6J7HES1"/>
<evidence type="ECO:0000313" key="1">
    <source>
        <dbReference type="EMBL" id="CAB4914780.1"/>
    </source>
</evidence>
<accession>A0A6J7HES1</accession>
<organism evidence="1">
    <name type="scientific">freshwater metagenome</name>
    <dbReference type="NCBI Taxonomy" id="449393"/>
    <lineage>
        <taxon>unclassified sequences</taxon>
        <taxon>metagenomes</taxon>
        <taxon>ecological metagenomes</taxon>
    </lineage>
</organism>
<gene>
    <name evidence="1" type="ORF">UFOPK3674_00158</name>
</gene>
<sequence length="181" mass="18494">MTVAAATRVADALRAEGGLLADALLDTPQIPADDPQFGRRAAAGPRSAQDPATVAAVIEAVHEGHLLHHGRSRLLDTADRDLALLAGDRLYALGLDWLAATGDMEAVRELADLIGLCARAQAEQHPQLAAAAWEAAVAAIGWGSTVQLADAKAAIASDAPGAVADLAGEARRITSDGTSPD</sequence>
<name>A0A6J7HES1_9ZZZZ</name>
<reference evidence="1" key="1">
    <citation type="submission" date="2020-05" db="EMBL/GenBank/DDBJ databases">
        <authorList>
            <person name="Chiriac C."/>
            <person name="Salcher M."/>
            <person name="Ghai R."/>
            <person name="Kavagutti S V."/>
        </authorList>
    </citation>
    <scope>NUCLEOTIDE SEQUENCE</scope>
</reference>